<keyword evidence="1" id="KW-1133">Transmembrane helix</keyword>
<evidence type="ECO:0000256" key="1">
    <source>
        <dbReference type="SAM" id="Phobius"/>
    </source>
</evidence>
<evidence type="ECO:0000313" key="3">
    <source>
        <dbReference type="EMBL" id="ETI27969.1"/>
    </source>
</evidence>
<dbReference type="Proteomes" id="UP000030678">
    <property type="component" value="Unassembled WGS sequence"/>
</dbReference>
<dbReference type="EMBL" id="KB822697">
    <property type="protein sequence ID" value="ETI27969.1"/>
    <property type="molecule type" value="Genomic_DNA"/>
</dbReference>
<feature type="domain" description="DUF6594" evidence="2">
    <location>
        <begin position="49"/>
        <end position="288"/>
    </location>
</feature>
<organism evidence="3 4">
    <name type="scientific">Cladophialophora carrionii CBS 160.54</name>
    <dbReference type="NCBI Taxonomy" id="1279043"/>
    <lineage>
        <taxon>Eukaryota</taxon>
        <taxon>Fungi</taxon>
        <taxon>Dikarya</taxon>
        <taxon>Ascomycota</taxon>
        <taxon>Pezizomycotina</taxon>
        <taxon>Eurotiomycetes</taxon>
        <taxon>Chaetothyriomycetidae</taxon>
        <taxon>Chaetothyriales</taxon>
        <taxon>Herpotrichiellaceae</taxon>
        <taxon>Cladophialophora</taxon>
    </lineage>
</organism>
<dbReference type="Pfam" id="PF20237">
    <property type="entry name" value="DUF6594"/>
    <property type="match status" value="1"/>
</dbReference>
<accession>V9DM35</accession>
<dbReference type="RefSeq" id="XP_008722043.1">
    <property type="nucleotide sequence ID" value="XM_008723821.1"/>
</dbReference>
<evidence type="ECO:0000259" key="2">
    <source>
        <dbReference type="Pfam" id="PF20237"/>
    </source>
</evidence>
<reference evidence="3 4" key="1">
    <citation type="submission" date="2013-03" db="EMBL/GenBank/DDBJ databases">
        <title>The Genome Sequence of Cladophialophora carrionii CBS 160.54.</title>
        <authorList>
            <consortium name="The Broad Institute Genomics Platform"/>
            <person name="Cuomo C."/>
            <person name="de Hoog S."/>
            <person name="Gorbushina A."/>
            <person name="Walker B."/>
            <person name="Young S.K."/>
            <person name="Zeng Q."/>
            <person name="Gargeya S."/>
            <person name="Fitzgerald M."/>
            <person name="Haas B."/>
            <person name="Abouelleil A."/>
            <person name="Allen A.W."/>
            <person name="Alvarado L."/>
            <person name="Arachchi H.M."/>
            <person name="Berlin A.M."/>
            <person name="Chapman S.B."/>
            <person name="Gainer-Dewar J."/>
            <person name="Goldberg J."/>
            <person name="Griggs A."/>
            <person name="Gujja S."/>
            <person name="Hansen M."/>
            <person name="Howarth C."/>
            <person name="Imamovic A."/>
            <person name="Ireland A."/>
            <person name="Larimer J."/>
            <person name="McCowan C."/>
            <person name="Murphy C."/>
            <person name="Pearson M."/>
            <person name="Poon T.W."/>
            <person name="Priest M."/>
            <person name="Roberts A."/>
            <person name="Saif S."/>
            <person name="Shea T."/>
            <person name="Sisk P."/>
            <person name="Sykes S."/>
            <person name="Wortman J."/>
            <person name="Nusbaum C."/>
            <person name="Birren B."/>
        </authorList>
    </citation>
    <scope>NUCLEOTIDE SEQUENCE [LARGE SCALE GENOMIC DNA]</scope>
    <source>
        <strain evidence="3 4">CBS 160.54</strain>
    </source>
</reference>
<keyword evidence="1" id="KW-0472">Membrane</keyword>
<dbReference type="GeneID" id="19978911"/>
<dbReference type="AlphaFoldDB" id="V9DM35"/>
<sequence>MGSSQVDPGWLPPDNKAEAIEAGVIKEGMSYEDRLFHYTYATRYDELHFLEWRLLQRINIFNLQNKLARLKGTYWTKQQVSNSESDELRSTLHQYGEYPADPKGPASSEPYSNKLLVTAIKDYAFMQTLCELPESRSYERQRDLAMAFPGIADLDGAPYNSRYCTLAAPPPLIPSDPIRQTLNRFLPKRLTYTKLEMEANFDDFLAGKPPSTISPFVDKMTRFIVAFTGGASLVVPMLIMSLPSTNQTKSLTTVSVAVTLFALLLSMGVRTDNSNTLVATATYAAVLVVFVGTSS</sequence>
<keyword evidence="1" id="KW-0812">Transmembrane</keyword>
<dbReference type="HOGENOM" id="CLU_088632_0_0_1"/>
<feature type="transmembrane region" description="Helical" evidence="1">
    <location>
        <begin position="275"/>
        <end position="293"/>
    </location>
</feature>
<dbReference type="InterPro" id="IPR046529">
    <property type="entry name" value="DUF6594"/>
</dbReference>
<dbReference type="VEuPathDB" id="FungiDB:G647_00418"/>
<evidence type="ECO:0000313" key="4">
    <source>
        <dbReference type="Proteomes" id="UP000030678"/>
    </source>
</evidence>
<proteinExistence type="predicted"/>
<name>V9DM35_9EURO</name>
<feature type="transmembrane region" description="Helical" evidence="1">
    <location>
        <begin position="251"/>
        <end position="269"/>
    </location>
</feature>
<feature type="transmembrane region" description="Helical" evidence="1">
    <location>
        <begin position="220"/>
        <end position="239"/>
    </location>
</feature>
<protein>
    <recommendedName>
        <fullName evidence="2">DUF6594 domain-containing protein</fullName>
    </recommendedName>
</protein>
<gene>
    <name evidence="3" type="ORF">G647_00418</name>
</gene>